<gene>
    <name evidence="4" type="ORF">BST85_13225</name>
</gene>
<evidence type="ECO:0000259" key="2">
    <source>
        <dbReference type="Pfam" id="PF00561"/>
    </source>
</evidence>
<feature type="domain" description="AB hydrolase-1" evidence="2">
    <location>
        <begin position="75"/>
        <end position="249"/>
    </location>
</feature>
<dbReference type="EMBL" id="MQUB01000001">
    <property type="protein sequence ID" value="PQB05744.1"/>
    <property type="molecule type" value="Genomic_DNA"/>
</dbReference>
<feature type="domain" description="Peptidase S33 tripeptidyl aminopeptidase-like C-terminal" evidence="3">
    <location>
        <begin position="393"/>
        <end position="464"/>
    </location>
</feature>
<sequence>MKLKTITILILILSNTILFGQNLKMEAYEFISKAQDTVKAELGTFYVLKDRTNSSQDSIKLSFIRFKSTNPNPGKPIVYLSGGPGGSGTGTAKGGRFELFMKLREVADVIAFDQRGTGMSDRLPNCKYYAEFLPEKPTDKAEYIQKTTENISKCLEFWELENVNLKAYNTTESAKDIDELRKVLNTDKISVWAISYGSHLAFEYTRLFEDNIDKMVLASLEGSDQTIKLPKNTETFVFQLAELAKDNYGSEQKYPDLKRKITEVHERIKKNPVTSSYDNRRGGRDIVGISNFELQSAIATFYLKNPEDSKRLPKIYTEMYNGDFTGIAADVLVLKRYIFNGIRPMPFAMDMQSGISGQRQKQIEEQIDECILGSSINFLLYEWMTNLEFPQLPKEFRDLKPNKVNALLLSGSLDGRTYLTSGMEIAKKFENGRHVIIENAGHDLYMQSPLIGDMVLDFFKGKELNVDRIVLEPTLFD</sequence>
<dbReference type="InterPro" id="IPR013595">
    <property type="entry name" value="Pept_S33_TAP-like_C"/>
</dbReference>
<dbReference type="Pfam" id="PF00561">
    <property type="entry name" value="Abhydrolase_1"/>
    <property type="match status" value="1"/>
</dbReference>
<name>A0A2S7KSZ2_9FLAO</name>
<dbReference type="OrthoDB" id="4510475at2"/>
<dbReference type="Proteomes" id="UP000239800">
    <property type="component" value="Unassembled WGS sequence"/>
</dbReference>
<dbReference type="Pfam" id="PF08386">
    <property type="entry name" value="Abhydrolase_4"/>
    <property type="match status" value="1"/>
</dbReference>
<accession>A0A2S7KSZ2</accession>
<protein>
    <recommendedName>
        <fullName evidence="1">Proline iminopeptidase</fullName>
    </recommendedName>
</protein>
<dbReference type="InterPro" id="IPR005944">
    <property type="entry name" value="Pro_iminopeptidase"/>
</dbReference>
<dbReference type="PANTHER" id="PTHR43722:SF1">
    <property type="entry name" value="PROLINE IMINOPEPTIDASE"/>
    <property type="match status" value="1"/>
</dbReference>
<evidence type="ECO:0000313" key="5">
    <source>
        <dbReference type="Proteomes" id="UP000239800"/>
    </source>
</evidence>
<dbReference type="GO" id="GO:0006508">
    <property type="term" value="P:proteolysis"/>
    <property type="evidence" value="ECO:0007669"/>
    <property type="project" value="InterPro"/>
</dbReference>
<dbReference type="InterPro" id="IPR029058">
    <property type="entry name" value="AB_hydrolase_fold"/>
</dbReference>
<dbReference type="Gene3D" id="3.40.50.1820">
    <property type="entry name" value="alpha/beta hydrolase"/>
    <property type="match status" value="1"/>
</dbReference>
<dbReference type="GO" id="GO:0004177">
    <property type="term" value="F:aminopeptidase activity"/>
    <property type="evidence" value="ECO:0007669"/>
    <property type="project" value="UniProtKB-EC"/>
</dbReference>
<evidence type="ECO:0000256" key="1">
    <source>
        <dbReference type="ARBA" id="ARBA00021843"/>
    </source>
</evidence>
<dbReference type="InterPro" id="IPR000073">
    <property type="entry name" value="AB_hydrolase_1"/>
</dbReference>
<dbReference type="AlphaFoldDB" id="A0A2S7KSZ2"/>
<reference evidence="4 5" key="1">
    <citation type="submission" date="2016-11" db="EMBL/GenBank/DDBJ databases">
        <title>Trade-off between light-utilization and light-protection in marine flavobacteria.</title>
        <authorList>
            <person name="Kumagai Y."/>
        </authorList>
    </citation>
    <scope>NUCLEOTIDE SEQUENCE [LARGE SCALE GENOMIC DNA]</scope>
    <source>
        <strain evidence="4 5">NBRC 107741</strain>
    </source>
</reference>
<dbReference type="GO" id="GO:0005737">
    <property type="term" value="C:cytoplasm"/>
    <property type="evidence" value="ECO:0007669"/>
    <property type="project" value="InterPro"/>
</dbReference>
<comment type="caution">
    <text evidence="4">The sequence shown here is derived from an EMBL/GenBank/DDBJ whole genome shotgun (WGS) entry which is preliminary data.</text>
</comment>
<dbReference type="PANTHER" id="PTHR43722">
    <property type="entry name" value="PROLINE IMINOPEPTIDASE"/>
    <property type="match status" value="1"/>
</dbReference>
<proteinExistence type="predicted"/>
<organism evidence="4 5">
    <name type="scientific">Aureitalea marina</name>
    <dbReference type="NCBI Taxonomy" id="930804"/>
    <lineage>
        <taxon>Bacteria</taxon>
        <taxon>Pseudomonadati</taxon>
        <taxon>Bacteroidota</taxon>
        <taxon>Flavobacteriia</taxon>
        <taxon>Flavobacteriales</taxon>
        <taxon>Flavobacteriaceae</taxon>
        <taxon>Aureitalea</taxon>
    </lineage>
</organism>
<evidence type="ECO:0000313" key="4">
    <source>
        <dbReference type="EMBL" id="PQB05744.1"/>
    </source>
</evidence>
<dbReference type="RefSeq" id="WP_104813694.1">
    <property type="nucleotide sequence ID" value="NZ_MQUB01000001.1"/>
</dbReference>
<evidence type="ECO:0000259" key="3">
    <source>
        <dbReference type="Pfam" id="PF08386"/>
    </source>
</evidence>
<keyword evidence="5" id="KW-1185">Reference proteome</keyword>
<dbReference type="SUPFAM" id="SSF53474">
    <property type="entry name" value="alpha/beta-Hydrolases"/>
    <property type="match status" value="1"/>
</dbReference>